<feature type="transmembrane region" description="Helical" evidence="9">
    <location>
        <begin position="20"/>
        <end position="40"/>
    </location>
</feature>
<keyword evidence="7" id="KW-0418">Kinase</keyword>
<evidence type="ECO:0000256" key="5">
    <source>
        <dbReference type="ARBA" id="ARBA00022679"/>
    </source>
</evidence>
<feature type="domain" description="Histidine kinase" evidence="10">
    <location>
        <begin position="242"/>
        <end position="442"/>
    </location>
</feature>
<dbReference type="InterPro" id="IPR005467">
    <property type="entry name" value="His_kinase_dom"/>
</dbReference>
<dbReference type="GO" id="GO:0000155">
    <property type="term" value="F:phosphorelay sensor kinase activity"/>
    <property type="evidence" value="ECO:0007669"/>
    <property type="project" value="InterPro"/>
</dbReference>
<dbReference type="SUPFAM" id="SSF55874">
    <property type="entry name" value="ATPase domain of HSP90 chaperone/DNA topoisomerase II/histidine kinase"/>
    <property type="match status" value="1"/>
</dbReference>
<feature type="domain" description="HAMP" evidence="11">
    <location>
        <begin position="183"/>
        <end position="234"/>
    </location>
</feature>
<protein>
    <recommendedName>
        <fullName evidence="3">histidine kinase</fullName>
        <ecNumber evidence="3">2.7.13.3</ecNumber>
    </recommendedName>
</protein>
<evidence type="ECO:0000313" key="13">
    <source>
        <dbReference type="Proteomes" id="UP000566813"/>
    </source>
</evidence>
<dbReference type="EMBL" id="JACLAW010000008">
    <property type="protein sequence ID" value="MBC2666095.1"/>
    <property type="molecule type" value="Genomic_DNA"/>
</dbReference>
<evidence type="ECO:0000256" key="9">
    <source>
        <dbReference type="SAM" id="Phobius"/>
    </source>
</evidence>
<keyword evidence="9" id="KW-1133">Transmembrane helix</keyword>
<dbReference type="GO" id="GO:0005524">
    <property type="term" value="F:ATP binding"/>
    <property type="evidence" value="ECO:0007669"/>
    <property type="project" value="UniProtKB-KW"/>
</dbReference>
<dbReference type="InterPro" id="IPR003660">
    <property type="entry name" value="HAMP_dom"/>
</dbReference>
<keyword evidence="13" id="KW-1185">Reference proteome</keyword>
<dbReference type="GO" id="GO:0005886">
    <property type="term" value="C:plasma membrane"/>
    <property type="evidence" value="ECO:0007669"/>
    <property type="project" value="TreeGrafter"/>
</dbReference>
<dbReference type="SUPFAM" id="SSF47384">
    <property type="entry name" value="Homodimeric domain of signal transducing histidine kinase"/>
    <property type="match status" value="1"/>
</dbReference>
<evidence type="ECO:0000259" key="10">
    <source>
        <dbReference type="PROSITE" id="PS50109"/>
    </source>
</evidence>
<evidence type="ECO:0000256" key="3">
    <source>
        <dbReference type="ARBA" id="ARBA00012438"/>
    </source>
</evidence>
<comment type="catalytic activity">
    <reaction evidence="1">
        <text>ATP + protein L-histidine = ADP + protein N-phospho-L-histidine.</text>
        <dbReference type="EC" id="2.7.13.3"/>
    </reaction>
</comment>
<proteinExistence type="predicted"/>
<dbReference type="InterPro" id="IPR004358">
    <property type="entry name" value="Sig_transdc_His_kin-like_C"/>
</dbReference>
<dbReference type="Proteomes" id="UP000566813">
    <property type="component" value="Unassembled WGS sequence"/>
</dbReference>
<dbReference type="CDD" id="cd06225">
    <property type="entry name" value="HAMP"/>
    <property type="match status" value="1"/>
</dbReference>
<accession>A0A7X1FSC7</accession>
<evidence type="ECO:0000256" key="7">
    <source>
        <dbReference type="ARBA" id="ARBA00022777"/>
    </source>
</evidence>
<dbReference type="PROSITE" id="PS50109">
    <property type="entry name" value="HIS_KIN"/>
    <property type="match status" value="1"/>
</dbReference>
<dbReference type="AlphaFoldDB" id="A0A7X1FSC7"/>
<evidence type="ECO:0000256" key="6">
    <source>
        <dbReference type="ARBA" id="ARBA00022741"/>
    </source>
</evidence>
<dbReference type="SMART" id="SM00304">
    <property type="entry name" value="HAMP"/>
    <property type="match status" value="1"/>
</dbReference>
<dbReference type="EC" id="2.7.13.3" evidence="3"/>
<dbReference type="Gene3D" id="1.10.287.130">
    <property type="match status" value="1"/>
</dbReference>
<dbReference type="PROSITE" id="PS50885">
    <property type="entry name" value="HAMP"/>
    <property type="match status" value="1"/>
</dbReference>
<dbReference type="Pfam" id="PF02518">
    <property type="entry name" value="HATPase_c"/>
    <property type="match status" value="1"/>
</dbReference>
<name>A0A7X1FSC7_9SPHN</name>
<organism evidence="12 13">
    <name type="scientific">Novosphingobium flavum</name>
    <dbReference type="NCBI Taxonomy" id="1778672"/>
    <lineage>
        <taxon>Bacteria</taxon>
        <taxon>Pseudomonadati</taxon>
        <taxon>Pseudomonadota</taxon>
        <taxon>Alphaproteobacteria</taxon>
        <taxon>Sphingomonadales</taxon>
        <taxon>Sphingomonadaceae</taxon>
        <taxon>Novosphingobium</taxon>
    </lineage>
</organism>
<evidence type="ECO:0000256" key="1">
    <source>
        <dbReference type="ARBA" id="ARBA00000085"/>
    </source>
</evidence>
<dbReference type="InterPro" id="IPR036890">
    <property type="entry name" value="HATPase_C_sf"/>
</dbReference>
<evidence type="ECO:0000256" key="8">
    <source>
        <dbReference type="ARBA" id="ARBA00022840"/>
    </source>
</evidence>
<gene>
    <name evidence="12" type="ORF">H7F51_11260</name>
</gene>
<dbReference type="PANTHER" id="PTHR44936:SF10">
    <property type="entry name" value="SENSOR PROTEIN RSTB"/>
    <property type="match status" value="1"/>
</dbReference>
<dbReference type="InterPro" id="IPR003594">
    <property type="entry name" value="HATPase_dom"/>
</dbReference>
<dbReference type="InterPro" id="IPR050980">
    <property type="entry name" value="2C_sensor_his_kinase"/>
</dbReference>
<keyword evidence="8" id="KW-0067">ATP-binding</keyword>
<dbReference type="RefSeq" id="WP_185664401.1">
    <property type="nucleotide sequence ID" value="NZ_JACLAW010000008.1"/>
</dbReference>
<dbReference type="SMART" id="SM00387">
    <property type="entry name" value="HATPase_c"/>
    <property type="match status" value="1"/>
</dbReference>
<dbReference type="Gene3D" id="3.30.565.10">
    <property type="entry name" value="Histidine kinase-like ATPase, C-terminal domain"/>
    <property type="match status" value="1"/>
</dbReference>
<dbReference type="InterPro" id="IPR036097">
    <property type="entry name" value="HisK_dim/P_sf"/>
</dbReference>
<evidence type="ECO:0000259" key="11">
    <source>
        <dbReference type="PROSITE" id="PS50885"/>
    </source>
</evidence>
<comment type="caution">
    <text evidence="12">The sequence shown here is derived from an EMBL/GenBank/DDBJ whole genome shotgun (WGS) entry which is preliminary data.</text>
</comment>
<evidence type="ECO:0000256" key="4">
    <source>
        <dbReference type="ARBA" id="ARBA00022553"/>
    </source>
</evidence>
<comment type="subcellular location">
    <subcellularLocation>
        <location evidence="2">Membrane</location>
    </subcellularLocation>
</comment>
<dbReference type="PANTHER" id="PTHR44936">
    <property type="entry name" value="SENSOR PROTEIN CREC"/>
    <property type="match status" value="1"/>
</dbReference>
<dbReference type="Pfam" id="PF00672">
    <property type="entry name" value="HAMP"/>
    <property type="match status" value="1"/>
</dbReference>
<reference evidence="12 13" key="1">
    <citation type="submission" date="2020-08" db="EMBL/GenBank/DDBJ databases">
        <title>The genome sequence of type strain Novosphingobium flavum NBRC 111647.</title>
        <authorList>
            <person name="Liu Y."/>
        </authorList>
    </citation>
    <scope>NUCLEOTIDE SEQUENCE [LARGE SCALE GENOMIC DNA]</scope>
    <source>
        <strain evidence="12 13">NBRC 111647</strain>
    </source>
</reference>
<keyword evidence="9" id="KW-0812">Transmembrane</keyword>
<keyword evidence="4" id="KW-0597">Phosphoprotein</keyword>
<sequence length="449" mass="47981">MTLRSALVALRDRISLAGRLFAIVAALLVVDFAANTALFVRTNNFTVNNEEASRLGEHLVIARRLTAAAGPAQRGEVARQLSTEHFEIVWPGGRRGADNALRLPNLRDQIVAVEPELSAASLRITLQPLASGGGIGGSMVLPDGTTLGFRSSSPVNWTLNAGQLLRFSLPLIFLLALAWWLVRTSFRPLTRLVVATRQVGTDDFDPLPLAGSSEVRQLVDAFHRMHERIQHLLASRTQNLLAIGHDLRTPLSRLQLRLDGAKMDEGSRSEMASDIAEMAELLASLQSFVETGQDQGEPELMDIAALARNQIDEAHDFGGDASYAGPQSLLIKARPVSLRRAVANLVSNALHYGGNAEVVLSRAGEGIELTVLDRGPGIPTDQLEAVTRPFARLDETRARNTAGMGLGLAIVDRAVRAEGGQLVLANRSGGGLAATLVLPGNVIAAQSAA</sequence>
<keyword evidence="6" id="KW-0547">Nucleotide-binding</keyword>
<keyword evidence="9" id="KW-0472">Membrane</keyword>
<dbReference type="PRINTS" id="PR00344">
    <property type="entry name" value="BCTRLSENSOR"/>
</dbReference>
<feature type="transmembrane region" description="Helical" evidence="9">
    <location>
        <begin position="164"/>
        <end position="182"/>
    </location>
</feature>
<keyword evidence="5" id="KW-0808">Transferase</keyword>
<evidence type="ECO:0000313" key="12">
    <source>
        <dbReference type="EMBL" id="MBC2666095.1"/>
    </source>
</evidence>
<evidence type="ECO:0000256" key="2">
    <source>
        <dbReference type="ARBA" id="ARBA00004370"/>
    </source>
</evidence>